<name>A0ABZ2UY81_9CYAN</name>
<proteinExistence type="predicted"/>
<dbReference type="InterPro" id="IPR030395">
    <property type="entry name" value="GP_PDE_dom"/>
</dbReference>
<evidence type="ECO:0000313" key="3">
    <source>
        <dbReference type="Proteomes" id="UP001483337"/>
    </source>
</evidence>
<dbReference type="Gene3D" id="2.160.20.160">
    <property type="match status" value="1"/>
</dbReference>
<evidence type="ECO:0000259" key="1">
    <source>
        <dbReference type="PROSITE" id="PS51704"/>
    </source>
</evidence>
<dbReference type="PANTHER" id="PTHR37957:SF1">
    <property type="entry name" value="PHYTASE-LIKE DOMAIN-CONTAINING PROTEIN"/>
    <property type="match status" value="1"/>
</dbReference>
<feature type="domain" description="GP-PDE" evidence="1">
    <location>
        <begin position="182"/>
        <end position="470"/>
    </location>
</feature>
<dbReference type="PRINTS" id="PR00313">
    <property type="entry name" value="CABNDNGRPT"/>
</dbReference>
<dbReference type="Proteomes" id="UP001483337">
    <property type="component" value="Chromosome"/>
</dbReference>
<gene>
    <name evidence="2" type="ORF">WJM97_10365</name>
</gene>
<protein>
    <submittedName>
        <fullName evidence="2">Esterase-like activity of phytase family protein</fullName>
    </submittedName>
</protein>
<dbReference type="InterPro" id="IPR011049">
    <property type="entry name" value="Serralysin-like_metalloprot_C"/>
</dbReference>
<keyword evidence="3" id="KW-1185">Reference proteome</keyword>
<dbReference type="SUPFAM" id="SSF51695">
    <property type="entry name" value="PLC-like phosphodiesterases"/>
    <property type="match status" value="1"/>
</dbReference>
<accession>A0ABZ2UY81</accession>
<reference evidence="2 3" key="1">
    <citation type="submission" date="2024-04" db="EMBL/GenBank/DDBJ databases">
        <title>Okeanomitos corallinicola gen. &amp; sp. nov. (Nostocales, Cyanobacteria), a new toxic marine heterocyst-forming cyanobacterium from a coral reef.</title>
        <authorList>
            <person name="Li H."/>
            <person name="Li R."/>
            <person name="Kang J."/>
            <person name="Hii K.S."/>
            <person name="Mohamed H.F."/>
            <person name="Xu X."/>
            <person name="Luo Z."/>
        </authorList>
    </citation>
    <scope>NUCLEOTIDE SEQUENCE [LARGE SCALE GENOMIC DNA]</scope>
    <source>
        <strain evidence="2 3">TIOX110</strain>
    </source>
</reference>
<dbReference type="SUPFAM" id="SSF51120">
    <property type="entry name" value="beta-Roll"/>
    <property type="match status" value="1"/>
</dbReference>
<dbReference type="Pfam" id="PF13449">
    <property type="entry name" value="Phytase-like"/>
    <property type="match status" value="2"/>
</dbReference>
<dbReference type="PANTHER" id="PTHR37957">
    <property type="entry name" value="BLR7070 PROTEIN"/>
    <property type="match status" value="1"/>
</dbReference>
<evidence type="ECO:0000313" key="2">
    <source>
        <dbReference type="EMBL" id="WZB90057.1"/>
    </source>
</evidence>
<dbReference type="Gene3D" id="3.20.20.190">
    <property type="entry name" value="Phosphatidylinositol (PI) phosphodiesterase"/>
    <property type="match status" value="1"/>
</dbReference>
<sequence>MVQLIGFASLPADSFTPTPNSGAGISANGRIGPFNGQPIQGFSGVQFVDSNRFYFLSDNGYGSKENSADYLLRVYEVDPNFAGTENGDGSVDVLGFIQLADPDHKVPFTIVNEGSSERFLTGADFDVESIVVDKDGSIWIGDEFGPYLLHFDATGKLLEAPIETPGVRSPQKPFNTLTGEAPLVIGHRGASGTLPEHTLEGYALAIEQGADFVEPDLVITSDGVLITRHEPILDDTTNVAEVFGEDRKSTKMLDGVEVTAYFAEDFTLAEIKQIRAVQPRPYRDQSFNGQFEIPTFQEVIELVQQVEAETGKKIGIYPETKHPTFFDQQGLSLEEPLIATLQATGFTDPDRIFIQSFEVANLIDLQNNLLPAVGLEDLPLVQLFGDVEAANSDSGDGFSVPYDIIHNFSNPAFDEAAARATYGDLVDIVPDFGADITGDGIPDTNYADLATEAVFDYIGSAYAEGLGPWKNSFILRESLATPVDADGDGNAQITSQLTGEIRPFLEWAHHAGMQVHPYTLRNEENFLTLNPDGTPQTPEDEFRQLIELGLDGFFTDFPETGRMVLDEYLPNLATSRGFEGMAYSPDLTTLYPLLEGTVDGDPENSLRIYEFDIATQEYQGLVGYYRTEVAGYAIGDFTPINENEFLVIERDGGQGDSAQFKKIYKIDFSQQDATGFVEKVEVVDLLNIQDPNDLNGDGETTFTFPFVTIEDVLVIDENTILVANDNNYPFSVGRGPDIDNNEIIILKLDESLDVASEVGQPAKDLVTGTPDADILIGGVNFDAVNDIVFTGAGNDGVDVPFGGILAGNNRIFTGSGEDSIFVGDRDRTFGGSGNDEIDATDATGYRLSGGAGNDIFYLGADGRALGGDGDDIFYVQEGGNNIIAGGAGADQFWILTDNIPATPNTIVDFQMGTDVLGIANQGADFGFDDLIFTGNDIMIGGQTIAILNGVNTSSLTVADFAIV</sequence>
<dbReference type="InterPro" id="IPR027372">
    <property type="entry name" value="Phytase-like_dom"/>
</dbReference>
<dbReference type="EMBL" id="CP150886">
    <property type="protein sequence ID" value="WZB90057.1"/>
    <property type="molecule type" value="Genomic_DNA"/>
</dbReference>
<dbReference type="Pfam" id="PF03009">
    <property type="entry name" value="GDPD"/>
    <property type="match status" value="2"/>
</dbReference>
<dbReference type="InterPro" id="IPR017946">
    <property type="entry name" value="PLC-like_Pdiesterase_TIM-brl"/>
</dbReference>
<dbReference type="PROSITE" id="PS51704">
    <property type="entry name" value="GP_PDE"/>
    <property type="match status" value="1"/>
</dbReference>
<organism evidence="2 3">
    <name type="scientific">Okeanomitos corallinicola TIOX110</name>
    <dbReference type="NCBI Taxonomy" id="3133117"/>
    <lineage>
        <taxon>Bacteria</taxon>
        <taxon>Bacillati</taxon>
        <taxon>Cyanobacteriota</taxon>
        <taxon>Cyanophyceae</taxon>
        <taxon>Nostocales</taxon>
        <taxon>Aphanizomenonaceae</taxon>
        <taxon>Okeanomitos</taxon>
    </lineage>
</organism>